<evidence type="ECO:0000259" key="5">
    <source>
        <dbReference type="PROSITE" id="PS51192"/>
    </source>
</evidence>
<organism evidence="7 8">
    <name type="scientific">Nitrospira lenta</name>
    <dbReference type="NCBI Taxonomy" id="1436998"/>
    <lineage>
        <taxon>Bacteria</taxon>
        <taxon>Pseudomonadati</taxon>
        <taxon>Nitrospirota</taxon>
        <taxon>Nitrospiria</taxon>
        <taxon>Nitrospirales</taxon>
        <taxon>Nitrospiraceae</taxon>
        <taxon>Nitrospira</taxon>
    </lineage>
</organism>
<dbReference type="PANTHER" id="PTHR47961">
    <property type="entry name" value="DNA POLYMERASE THETA, PUTATIVE (AFU_ORTHOLOGUE AFUA_1G05260)-RELATED"/>
    <property type="match status" value="1"/>
</dbReference>
<dbReference type="InterPro" id="IPR027417">
    <property type="entry name" value="P-loop_NTPase"/>
</dbReference>
<dbReference type="Pfam" id="PF00270">
    <property type="entry name" value="DEAD"/>
    <property type="match status" value="1"/>
</dbReference>
<evidence type="ECO:0000259" key="6">
    <source>
        <dbReference type="PROSITE" id="PS51194"/>
    </source>
</evidence>
<dbReference type="GO" id="GO:0003676">
    <property type="term" value="F:nucleic acid binding"/>
    <property type="evidence" value="ECO:0007669"/>
    <property type="project" value="InterPro"/>
</dbReference>
<dbReference type="RefSeq" id="WP_121989667.1">
    <property type="nucleotide sequence ID" value="NZ_OUNR01000016.1"/>
</dbReference>
<evidence type="ECO:0000256" key="2">
    <source>
        <dbReference type="ARBA" id="ARBA00022801"/>
    </source>
</evidence>
<keyword evidence="1" id="KW-0547">Nucleotide-binding</keyword>
<keyword evidence="2" id="KW-0378">Hydrolase</keyword>
<dbReference type="InterPro" id="IPR014001">
    <property type="entry name" value="Helicase_ATP-bd"/>
</dbReference>
<dbReference type="AlphaFoldDB" id="A0A330L7Z6"/>
<dbReference type="GO" id="GO:0016787">
    <property type="term" value="F:hydrolase activity"/>
    <property type="evidence" value="ECO:0007669"/>
    <property type="project" value="UniProtKB-KW"/>
</dbReference>
<evidence type="ECO:0000256" key="4">
    <source>
        <dbReference type="ARBA" id="ARBA00022840"/>
    </source>
</evidence>
<dbReference type="SUPFAM" id="SSF52540">
    <property type="entry name" value="P-loop containing nucleoside triphosphate hydrolases"/>
    <property type="match status" value="2"/>
</dbReference>
<feature type="domain" description="Helicase ATP-binding" evidence="5">
    <location>
        <begin position="152"/>
        <end position="283"/>
    </location>
</feature>
<protein>
    <recommendedName>
        <fullName evidence="9">DEAD/DEAH box helicase</fullName>
    </recommendedName>
</protein>
<dbReference type="InterPro" id="IPR050474">
    <property type="entry name" value="Hel308_SKI2-like"/>
</dbReference>
<keyword evidence="4" id="KW-0067">ATP-binding</keyword>
<dbReference type="PROSITE" id="PS51192">
    <property type="entry name" value="HELICASE_ATP_BIND_1"/>
    <property type="match status" value="1"/>
</dbReference>
<dbReference type="EMBL" id="OUNR01000016">
    <property type="protein sequence ID" value="SPP65371.1"/>
    <property type="molecule type" value="Genomic_DNA"/>
</dbReference>
<dbReference type="PANTHER" id="PTHR47961:SF6">
    <property type="entry name" value="DNA-DIRECTED DNA POLYMERASE"/>
    <property type="match status" value="1"/>
</dbReference>
<dbReference type="GO" id="GO:0004386">
    <property type="term" value="F:helicase activity"/>
    <property type="evidence" value="ECO:0007669"/>
    <property type="project" value="UniProtKB-KW"/>
</dbReference>
<keyword evidence="3" id="KW-0347">Helicase</keyword>
<evidence type="ECO:0008006" key="9">
    <source>
        <dbReference type="Google" id="ProtNLM"/>
    </source>
</evidence>
<sequence>MPIEEQTSFTANFRKLLLADLSLQLPGSPLSSSDGYVLTEHEVFALLSHASILAISSAAEDRALAYETTTRLIETLQNSIPAVIACTDIVLSRLGNFPGRKLLRTRYTSTPENPPHVPVLLALERAAREIENSVFAPDGSGVALTDFQFDLFSSLDNSGTVSVSAPTSAGKSFVLGLDLVRRLRKGDRANIVYLVPTRALIREVTLKTRVLLRQAGLEMVPVRTVPFPVDQEKAPHGAVYVLTQERLVSLLHSSRGKAWITRILVDEAQGIQDDARGIILQSAVEMVIRQFPTAEVHFASPLVKNPSYLLSLFGRNEGGRSISETVSPVSQNIILVSEVHRKPTQANFELLADHDRIALGVRDLGFSFRGTIHKRRSKFAQAITRADEATLIYADNPSGTEEVALALIEGLGEPHDVDQEIQQLIEFIRVEVHPDYPLVKTLPHAVAFHYGFMPSIVRAQIEELFRRGKIRIVCCTSTLLQGVNLPARHIVIENPHRGQGKPMTRQAFLNLAGRAGRLVSEFHGNIWCLTPAKWDVPSYQGDKLQDIASSMNEVMSDGGTAIQRLLAGQADPDEIDLAEAALGKLYCDFTMAGKSLAQSEYKTQDNQAMLSETDRRCAAIVVTIPREIIDANRSVRPDRLQALYLHMKSQPDPTVLLPLKPGASGSNQRMEEIILQTQKYLEGTDTESNASYKFYKMLATRWIYNMPLGQIIREHLAHLRKKGDSRSSSVIIRDLLKTLERYIRFRLVKHYMAYTSLLALVLNEAGQTEQAKAVEPFHVYLECGASDRSALNLIALGLSRATALALSSAINLPEEASPEDYLNQLNNFDLEQTGIPGLCIREVRELLGI</sequence>
<evidence type="ECO:0000313" key="7">
    <source>
        <dbReference type="EMBL" id="SPP65371.1"/>
    </source>
</evidence>
<dbReference type="Pfam" id="PF00271">
    <property type="entry name" value="Helicase_C"/>
    <property type="match status" value="1"/>
</dbReference>
<dbReference type="SMART" id="SM00490">
    <property type="entry name" value="HELICc"/>
    <property type="match status" value="1"/>
</dbReference>
<dbReference type="OrthoDB" id="9815222at2"/>
<reference evidence="8" key="1">
    <citation type="submission" date="2018-04" db="EMBL/GenBank/DDBJ databases">
        <authorList>
            <person name="Lucker S."/>
            <person name="Sakoula D."/>
        </authorList>
    </citation>
    <scope>NUCLEOTIDE SEQUENCE [LARGE SCALE GENOMIC DNA]</scope>
</reference>
<dbReference type="Gene3D" id="3.40.50.300">
    <property type="entry name" value="P-loop containing nucleotide triphosphate hydrolases"/>
    <property type="match status" value="2"/>
</dbReference>
<dbReference type="InParanoid" id="A0A330L7Z6"/>
<keyword evidence="8" id="KW-1185">Reference proteome</keyword>
<name>A0A330L7Z6_9BACT</name>
<dbReference type="Proteomes" id="UP000248168">
    <property type="component" value="Unassembled WGS sequence"/>
</dbReference>
<proteinExistence type="predicted"/>
<dbReference type="InterPro" id="IPR001650">
    <property type="entry name" value="Helicase_C-like"/>
</dbReference>
<feature type="domain" description="Helicase C-terminal" evidence="6">
    <location>
        <begin position="416"/>
        <end position="583"/>
    </location>
</feature>
<evidence type="ECO:0000256" key="1">
    <source>
        <dbReference type="ARBA" id="ARBA00022741"/>
    </source>
</evidence>
<dbReference type="InterPro" id="IPR011545">
    <property type="entry name" value="DEAD/DEAH_box_helicase_dom"/>
</dbReference>
<evidence type="ECO:0000313" key="8">
    <source>
        <dbReference type="Proteomes" id="UP000248168"/>
    </source>
</evidence>
<dbReference type="PROSITE" id="PS51194">
    <property type="entry name" value="HELICASE_CTER"/>
    <property type="match status" value="1"/>
</dbReference>
<gene>
    <name evidence="7" type="ORF">NITLEN_30285</name>
</gene>
<accession>A0A330L7Z6</accession>
<dbReference type="GO" id="GO:0005524">
    <property type="term" value="F:ATP binding"/>
    <property type="evidence" value="ECO:0007669"/>
    <property type="project" value="UniProtKB-KW"/>
</dbReference>
<evidence type="ECO:0000256" key="3">
    <source>
        <dbReference type="ARBA" id="ARBA00022806"/>
    </source>
</evidence>